<dbReference type="CDD" id="cd01335">
    <property type="entry name" value="Radical_SAM"/>
    <property type="match status" value="1"/>
</dbReference>
<dbReference type="PANTHER" id="PTHR11228:SF7">
    <property type="entry name" value="PQQA PEPTIDE CYCLASE"/>
    <property type="match status" value="1"/>
</dbReference>
<dbReference type="SFLD" id="SFLDG01067">
    <property type="entry name" value="SPASM/twitch_domain_containing"/>
    <property type="match status" value="1"/>
</dbReference>
<dbReference type="InterPro" id="IPR058240">
    <property type="entry name" value="rSAM_sf"/>
</dbReference>
<feature type="domain" description="Radical SAM core" evidence="5">
    <location>
        <begin position="31"/>
        <end position="166"/>
    </location>
</feature>
<evidence type="ECO:0000256" key="4">
    <source>
        <dbReference type="ARBA" id="ARBA00023014"/>
    </source>
</evidence>
<comment type="caution">
    <text evidence="6">The sequence shown here is derived from an EMBL/GenBank/DDBJ whole genome shotgun (WGS) entry which is preliminary data.</text>
</comment>
<evidence type="ECO:0000259" key="5">
    <source>
        <dbReference type="Pfam" id="PF04055"/>
    </source>
</evidence>
<dbReference type="InterPro" id="IPR050377">
    <property type="entry name" value="Radical_SAM_PqqE_MftC-like"/>
</dbReference>
<keyword evidence="2" id="KW-0479">Metal-binding</keyword>
<dbReference type="GO" id="GO:0046872">
    <property type="term" value="F:metal ion binding"/>
    <property type="evidence" value="ECO:0007669"/>
    <property type="project" value="UniProtKB-KW"/>
</dbReference>
<reference evidence="6" key="1">
    <citation type="journal article" date="2015" name="Nature">
        <title>Complex archaea that bridge the gap between prokaryotes and eukaryotes.</title>
        <authorList>
            <person name="Spang A."/>
            <person name="Saw J.H."/>
            <person name="Jorgensen S.L."/>
            <person name="Zaremba-Niedzwiedzka K."/>
            <person name="Martijn J."/>
            <person name="Lind A.E."/>
            <person name="van Eijk R."/>
            <person name="Schleper C."/>
            <person name="Guy L."/>
            <person name="Ettema T.J."/>
        </authorList>
    </citation>
    <scope>NUCLEOTIDE SEQUENCE</scope>
</reference>
<dbReference type="SFLD" id="SFLDS00029">
    <property type="entry name" value="Radical_SAM"/>
    <property type="match status" value="1"/>
</dbReference>
<proteinExistence type="predicted"/>
<dbReference type="Pfam" id="PF04055">
    <property type="entry name" value="Radical_SAM"/>
    <property type="match status" value="1"/>
</dbReference>
<sequence>MGSITQRIDAITRIPAEYRSPAPPCPRSVKIELTARCNFACSFCARSQKLRDQGDMKPALLERLLPELRAAGVEEIGLFYLGESFLLPWLAEAVMLAKHIVGFPYVFLTTNGSLAEPAKVGAAIACGLDSLKFSLNYADADQFAAIAGVKRGIFDRVISNLRTTKRVRDLIADRLGHRCSLYASYIQYDGEQARRMEALIAEIAPYVDEIYALPLYNQADLVTPEERRQGWTPSPGNRGRVGALRDPLPCWAVFTEGHITYDGKLWSSMCLVPWSINMTIKSL</sequence>
<protein>
    <recommendedName>
        <fullName evidence="5">Radical SAM core domain-containing protein</fullName>
    </recommendedName>
</protein>
<name>A0A0F9D395_9ZZZZ</name>
<dbReference type="GO" id="GO:0003824">
    <property type="term" value="F:catalytic activity"/>
    <property type="evidence" value="ECO:0007669"/>
    <property type="project" value="InterPro"/>
</dbReference>
<dbReference type="GO" id="GO:0051536">
    <property type="term" value="F:iron-sulfur cluster binding"/>
    <property type="evidence" value="ECO:0007669"/>
    <property type="project" value="UniProtKB-KW"/>
</dbReference>
<gene>
    <name evidence="6" type="ORF">LCGC14_2249700</name>
</gene>
<evidence type="ECO:0000313" key="6">
    <source>
        <dbReference type="EMBL" id="KKL56009.1"/>
    </source>
</evidence>
<dbReference type="Gene3D" id="3.20.20.70">
    <property type="entry name" value="Aldolase class I"/>
    <property type="match status" value="1"/>
</dbReference>
<evidence type="ECO:0000256" key="2">
    <source>
        <dbReference type="ARBA" id="ARBA00022723"/>
    </source>
</evidence>
<dbReference type="InterPro" id="IPR007197">
    <property type="entry name" value="rSAM"/>
</dbReference>
<dbReference type="EMBL" id="LAZR01030639">
    <property type="protein sequence ID" value="KKL56009.1"/>
    <property type="molecule type" value="Genomic_DNA"/>
</dbReference>
<organism evidence="6">
    <name type="scientific">marine sediment metagenome</name>
    <dbReference type="NCBI Taxonomy" id="412755"/>
    <lineage>
        <taxon>unclassified sequences</taxon>
        <taxon>metagenomes</taxon>
        <taxon>ecological metagenomes</taxon>
    </lineage>
</organism>
<evidence type="ECO:0000256" key="3">
    <source>
        <dbReference type="ARBA" id="ARBA00023004"/>
    </source>
</evidence>
<accession>A0A0F9D395</accession>
<dbReference type="InterPro" id="IPR013785">
    <property type="entry name" value="Aldolase_TIM"/>
</dbReference>
<dbReference type="AlphaFoldDB" id="A0A0F9D395"/>
<keyword evidence="3" id="KW-0408">Iron</keyword>
<keyword evidence="1" id="KW-0949">S-adenosyl-L-methionine</keyword>
<dbReference type="SUPFAM" id="SSF102114">
    <property type="entry name" value="Radical SAM enzymes"/>
    <property type="match status" value="1"/>
</dbReference>
<dbReference type="PANTHER" id="PTHR11228">
    <property type="entry name" value="RADICAL SAM DOMAIN PROTEIN"/>
    <property type="match status" value="1"/>
</dbReference>
<evidence type="ECO:0000256" key="1">
    <source>
        <dbReference type="ARBA" id="ARBA00022691"/>
    </source>
</evidence>
<keyword evidence="4" id="KW-0411">Iron-sulfur</keyword>